<dbReference type="Proteomes" id="UP001165168">
    <property type="component" value="Unassembled WGS sequence"/>
</dbReference>
<dbReference type="PANTHER" id="PTHR18964:SF169">
    <property type="entry name" value="N-ACETYLMANNOSAMINE KINASE"/>
    <property type="match status" value="1"/>
</dbReference>
<accession>A0AAV5P617</accession>
<dbReference type="SUPFAM" id="SSF53067">
    <property type="entry name" value="Actin-like ATPase domain"/>
    <property type="match status" value="1"/>
</dbReference>
<dbReference type="Gene3D" id="3.30.420.40">
    <property type="match status" value="2"/>
</dbReference>
<evidence type="ECO:0000256" key="1">
    <source>
        <dbReference type="ARBA" id="ARBA00006479"/>
    </source>
</evidence>
<name>A0AAV5P617_CELCE</name>
<proteinExistence type="inferred from homology"/>
<gene>
    <name evidence="3" type="ORF">Ccel01_12630</name>
</gene>
<reference evidence="3" key="1">
    <citation type="submission" date="2023-03" db="EMBL/GenBank/DDBJ databases">
        <title>Cellulosimicrobium cellulans NBRC 103059.</title>
        <authorList>
            <person name="Ichikawa N."/>
            <person name="Sato H."/>
            <person name="Tonouchi N."/>
        </authorList>
    </citation>
    <scope>NUCLEOTIDE SEQUENCE</scope>
    <source>
        <strain evidence="3">NBRC 103059</strain>
    </source>
</reference>
<organism evidence="3 4">
    <name type="scientific">Cellulosimicrobium cellulans</name>
    <name type="common">Arthrobacter luteus</name>
    <dbReference type="NCBI Taxonomy" id="1710"/>
    <lineage>
        <taxon>Bacteria</taxon>
        <taxon>Bacillati</taxon>
        <taxon>Actinomycetota</taxon>
        <taxon>Actinomycetes</taxon>
        <taxon>Micrococcales</taxon>
        <taxon>Promicromonosporaceae</taxon>
        <taxon>Cellulosimicrobium</taxon>
    </lineage>
</organism>
<dbReference type="PANTHER" id="PTHR18964">
    <property type="entry name" value="ROK (REPRESSOR, ORF, KINASE) FAMILY"/>
    <property type="match status" value="1"/>
</dbReference>
<comment type="caution">
    <text evidence="3">The sequence shown here is derived from an EMBL/GenBank/DDBJ whole genome shotgun (WGS) entry which is preliminary data.</text>
</comment>
<sequence length="342" mass="33864">MSDLSTAASLDGEAAAALAGRPGPGTASRRGPGGPGSAVGLDIGGTKVLAAFLGSDGVARETLRLPTVRGPEGVVSSAARAVREVVRRACGDLADVDGVGVGVPGLVDPADGSVVHAVNLGIEGGRFALAEALSAELGGVPVQVDNDLNVAALGASHLRGAEGEDLAFLALGTGLAAGIVLGGELRRGVSGAAGEIGHIPIDPRGPECACGQRGCVEVYASGSAVSARWPSRHGRPAPAELFEAAAAGDPDAIRIKDEFASAVASAVRILELTVDVRHVVLGGGVSALGQPLLDAVRDALDAQSSTSPFLSSLRLSERVSLAPPDVPVAAVGAALVGRRKVL</sequence>
<protein>
    <submittedName>
        <fullName evidence="3">NagC family transcriptional regulator</fullName>
    </submittedName>
</protein>
<comment type="similarity">
    <text evidence="1">Belongs to the ROK (NagC/XylR) family.</text>
</comment>
<feature type="compositionally biased region" description="Low complexity" evidence="2">
    <location>
        <begin position="17"/>
        <end position="27"/>
    </location>
</feature>
<dbReference type="InterPro" id="IPR043129">
    <property type="entry name" value="ATPase_NBD"/>
</dbReference>
<evidence type="ECO:0000313" key="3">
    <source>
        <dbReference type="EMBL" id="GLY56661.1"/>
    </source>
</evidence>
<dbReference type="RefSeq" id="WP_232322591.1">
    <property type="nucleotide sequence ID" value="NZ_BSTG01000001.1"/>
</dbReference>
<dbReference type="AlphaFoldDB" id="A0AAV5P617"/>
<evidence type="ECO:0000256" key="2">
    <source>
        <dbReference type="SAM" id="MobiDB-lite"/>
    </source>
</evidence>
<feature type="region of interest" description="Disordered" evidence="2">
    <location>
        <begin position="17"/>
        <end position="38"/>
    </location>
</feature>
<dbReference type="EMBL" id="BSTG01000001">
    <property type="protein sequence ID" value="GLY56661.1"/>
    <property type="molecule type" value="Genomic_DNA"/>
</dbReference>
<evidence type="ECO:0000313" key="4">
    <source>
        <dbReference type="Proteomes" id="UP001165168"/>
    </source>
</evidence>
<dbReference type="Pfam" id="PF00480">
    <property type="entry name" value="ROK"/>
    <property type="match status" value="1"/>
</dbReference>
<dbReference type="InterPro" id="IPR000600">
    <property type="entry name" value="ROK"/>
</dbReference>